<gene>
    <name evidence="1" type="ORF">ECRASSUSDP1_LOCUS6738</name>
</gene>
<evidence type="ECO:0000313" key="1">
    <source>
        <dbReference type="EMBL" id="CAI2365398.1"/>
    </source>
</evidence>
<proteinExistence type="predicted"/>
<dbReference type="EMBL" id="CAMPGE010006542">
    <property type="protein sequence ID" value="CAI2365398.1"/>
    <property type="molecule type" value="Genomic_DNA"/>
</dbReference>
<accession>A0AAD1XB72</accession>
<evidence type="ECO:0000313" key="2">
    <source>
        <dbReference type="Proteomes" id="UP001295684"/>
    </source>
</evidence>
<keyword evidence="2" id="KW-1185">Reference proteome</keyword>
<dbReference type="Proteomes" id="UP001295684">
    <property type="component" value="Unassembled WGS sequence"/>
</dbReference>
<name>A0AAD1XB72_EUPCR</name>
<reference evidence="1" key="1">
    <citation type="submission" date="2023-07" db="EMBL/GenBank/DDBJ databases">
        <authorList>
            <consortium name="AG Swart"/>
            <person name="Singh M."/>
            <person name="Singh A."/>
            <person name="Seah K."/>
            <person name="Emmerich C."/>
        </authorList>
    </citation>
    <scope>NUCLEOTIDE SEQUENCE</scope>
    <source>
        <strain evidence="1">DP1</strain>
    </source>
</reference>
<organism evidence="1 2">
    <name type="scientific">Euplotes crassus</name>
    <dbReference type="NCBI Taxonomy" id="5936"/>
    <lineage>
        <taxon>Eukaryota</taxon>
        <taxon>Sar</taxon>
        <taxon>Alveolata</taxon>
        <taxon>Ciliophora</taxon>
        <taxon>Intramacronucleata</taxon>
        <taxon>Spirotrichea</taxon>
        <taxon>Hypotrichia</taxon>
        <taxon>Euplotida</taxon>
        <taxon>Euplotidae</taxon>
        <taxon>Moneuplotes</taxon>
    </lineage>
</organism>
<protein>
    <submittedName>
        <fullName evidence="1">Uncharacterized protein</fullName>
    </submittedName>
</protein>
<sequence length="85" mass="9919">MIVLFDKLKLHAFLLGSPRRKKSISCLIMNQRDYKLGSKLWTKCGNYCQQRVGQENSEPACQNKLLLFRSILERLAKTPTESLRY</sequence>
<comment type="caution">
    <text evidence="1">The sequence shown here is derived from an EMBL/GenBank/DDBJ whole genome shotgun (WGS) entry which is preliminary data.</text>
</comment>
<dbReference type="AlphaFoldDB" id="A0AAD1XB72"/>